<reference evidence="3" key="1">
    <citation type="submission" date="2014-11" db="EMBL/GenBank/DDBJ databases">
        <title>Genome sequencing of Roseivirga sp. D-25.</title>
        <authorList>
            <person name="Selvaratnam C."/>
            <person name="Thevarajoo S."/>
            <person name="Goh K.M."/>
            <person name="Eee R."/>
            <person name="Chan K.-G."/>
            <person name="Chong C.S."/>
        </authorList>
    </citation>
    <scope>NUCLEOTIDE SEQUENCE [LARGE SCALE GENOMIC DNA]</scope>
    <source>
        <strain evidence="3">D-25</strain>
    </source>
</reference>
<proteinExistence type="predicted"/>
<organism evidence="2 3">
    <name type="scientific">Roseivirga seohaensis subsp. aquiponti</name>
    <dbReference type="NCBI Taxonomy" id="1566026"/>
    <lineage>
        <taxon>Bacteria</taxon>
        <taxon>Pseudomonadati</taxon>
        <taxon>Bacteroidota</taxon>
        <taxon>Cytophagia</taxon>
        <taxon>Cytophagales</taxon>
        <taxon>Roseivirgaceae</taxon>
        <taxon>Roseivirga</taxon>
    </lineage>
</organism>
<dbReference type="Proteomes" id="UP000036908">
    <property type="component" value="Unassembled WGS sequence"/>
</dbReference>
<sequence>MKTKTLFFLSLLLVCLIQSCGSGTTQETTNVEYGNPPAEGFNLEGSDPKAIEVADQVMEAMGGRKAWDNTRHIAWNFFGARDLVWDKWTGDVRIDMRNTTFLININDNTGKAFIDGREITDSDTLNNLIGRGKSAWINDSYWLLMPFKLKDSGVTLKYLGEEKTNEDVLADKLELTFDKVGNTPNNRYWVWVDKTDHLVKQWAYYRNAADTTQGFNVPFRNYQKMGNILISGDRGERQLTNIMVFDELPSSVYKSQEKPDLAALKNQ</sequence>
<accession>A0A0L8AJI3</accession>
<gene>
    <name evidence="2" type="ORF">OB69_12375</name>
</gene>
<feature type="chain" id="PRO_5005580143" description="Lipoprotein" evidence="1">
    <location>
        <begin position="26"/>
        <end position="267"/>
    </location>
</feature>
<evidence type="ECO:0000313" key="3">
    <source>
        <dbReference type="Proteomes" id="UP000036908"/>
    </source>
</evidence>
<comment type="caution">
    <text evidence="2">The sequence shown here is derived from an EMBL/GenBank/DDBJ whole genome shotgun (WGS) entry which is preliminary data.</text>
</comment>
<dbReference type="OrthoDB" id="892266at2"/>
<feature type="signal peptide" evidence="1">
    <location>
        <begin position="1"/>
        <end position="25"/>
    </location>
</feature>
<dbReference type="EMBL" id="JSVA01000013">
    <property type="protein sequence ID" value="KOF02402.1"/>
    <property type="molecule type" value="Genomic_DNA"/>
</dbReference>
<name>A0A0L8AJI3_9BACT</name>
<dbReference type="PROSITE" id="PS51257">
    <property type="entry name" value="PROKAR_LIPOPROTEIN"/>
    <property type="match status" value="1"/>
</dbReference>
<dbReference type="RefSeq" id="WP_053224050.1">
    <property type="nucleotide sequence ID" value="NZ_JSVA01000013.1"/>
</dbReference>
<evidence type="ECO:0000313" key="2">
    <source>
        <dbReference type="EMBL" id="KOF02402.1"/>
    </source>
</evidence>
<evidence type="ECO:0000256" key="1">
    <source>
        <dbReference type="SAM" id="SignalP"/>
    </source>
</evidence>
<dbReference type="AlphaFoldDB" id="A0A0L8AJI3"/>
<keyword evidence="3" id="KW-1185">Reference proteome</keyword>
<protein>
    <recommendedName>
        <fullName evidence="4">Lipoprotein</fullName>
    </recommendedName>
</protein>
<keyword evidence="1" id="KW-0732">Signal</keyword>
<dbReference type="PATRIC" id="fig|1566026.4.peg.768"/>
<evidence type="ECO:0008006" key="4">
    <source>
        <dbReference type="Google" id="ProtNLM"/>
    </source>
</evidence>